<dbReference type="EMBL" id="QKSB01000002">
    <property type="protein sequence ID" value="PZE17930.1"/>
    <property type="molecule type" value="Genomic_DNA"/>
</dbReference>
<dbReference type="PROSITE" id="PS50801">
    <property type="entry name" value="STAS"/>
    <property type="match status" value="1"/>
</dbReference>
<dbReference type="AlphaFoldDB" id="A0A2W1N301"/>
<dbReference type="OrthoDB" id="962463at2"/>
<dbReference type="InterPro" id="IPR002645">
    <property type="entry name" value="STAS_dom"/>
</dbReference>
<comment type="caution">
    <text evidence="2">The sequence shown here is derived from an EMBL/GenBank/DDBJ whole genome shotgun (WGS) entry which is preliminary data.</text>
</comment>
<dbReference type="GO" id="GO:0043856">
    <property type="term" value="F:anti-sigma factor antagonist activity"/>
    <property type="evidence" value="ECO:0007669"/>
    <property type="project" value="TreeGrafter"/>
</dbReference>
<dbReference type="SUPFAM" id="SSF52091">
    <property type="entry name" value="SpoIIaa-like"/>
    <property type="match status" value="1"/>
</dbReference>
<gene>
    <name evidence="2" type="ORF">DNU06_04745</name>
</gene>
<keyword evidence="3" id="KW-1185">Reference proteome</keyword>
<name>A0A2W1N301_9FLAO</name>
<dbReference type="Proteomes" id="UP000249248">
    <property type="component" value="Unassembled WGS sequence"/>
</dbReference>
<evidence type="ECO:0000259" key="1">
    <source>
        <dbReference type="PROSITE" id="PS50801"/>
    </source>
</evidence>
<sequence length="114" mass="12952">MNQKVSFLPHGQVIEIKLEGKGIDEEMFAIISKQIKEYENSLIIKFIINLESMPLLTSTDLNYLIKSFTLIRNLGGELYIVNISDKINHVLLLTKLNTVLNIATSLKNALEHLK</sequence>
<dbReference type="Pfam" id="PF01740">
    <property type="entry name" value="STAS"/>
    <property type="match status" value="1"/>
</dbReference>
<dbReference type="PANTHER" id="PTHR33495">
    <property type="entry name" value="ANTI-SIGMA FACTOR ANTAGONIST TM_1081-RELATED-RELATED"/>
    <property type="match status" value="1"/>
</dbReference>
<dbReference type="Gene3D" id="3.30.750.24">
    <property type="entry name" value="STAS domain"/>
    <property type="match status" value="1"/>
</dbReference>
<feature type="domain" description="STAS" evidence="1">
    <location>
        <begin position="46"/>
        <end position="113"/>
    </location>
</feature>
<evidence type="ECO:0000313" key="2">
    <source>
        <dbReference type="EMBL" id="PZE17930.1"/>
    </source>
</evidence>
<evidence type="ECO:0000313" key="3">
    <source>
        <dbReference type="Proteomes" id="UP000249248"/>
    </source>
</evidence>
<proteinExistence type="predicted"/>
<dbReference type="RefSeq" id="WP_111062081.1">
    <property type="nucleotide sequence ID" value="NZ_JBHUCU010000002.1"/>
</dbReference>
<organism evidence="2 3">
    <name type="scientific">Putridiphycobacter roseus</name>
    <dbReference type="NCBI Taxonomy" id="2219161"/>
    <lineage>
        <taxon>Bacteria</taxon>
        <taxon>Pseudomonadati</taxon>
        <taxon>Bacteroidota</taxon>
        <taxon>Flavobacteriia</taxon>
        <taxon>Flavobacteriales</taxon>
        <taxon>Crocinitomicaceae</taxon>
        <taxon>Putridiphycobacter</taxon>
    </lineage>
</organism>
<protein>
    <recommendedName>
        <fullName evidence="1">STAS domain-containing protein</fullName>
    </recommendedName>
</protein>
<dbReference type="PANTHER" id="PTHR33495:SF2">
    <property type="entry name" value="ANTI-SIGMA FACTOR ANTAGONIST TM_1081-RELATED"/>
    <property type="match status" value="1"/>
</dbReference>
<accession>A0A2W1N301</accession>
<dbReference type="InterPro" id="IPR036513">
    <property type="entry name" value="STAS_dom_sf"/>
</dbReference>
<reference evidence="2 3" key="1">
    <citation type="submission" date="2018-06" db="EMBL/GenBank/DDBJ databases">
        <title>The draft genome sequence of Crocinitomix sp. SM1701.</title>
        <authorList>
            <person name="Zhang X."/>
        </authorList>
    </citation>
    <scope>NUCLEOTIDE SEQUENCE [LARGE SCALE GENOMIC DNA]</scope>
    <source>
        <strain evidence="2 3">SM1701</strain>
    </source>
</reference>